<evidence type="ECO:0000259" key="5">
    <source>
        <dbReference type="PROSITE" id="PS51935"/>
    </source>
</evidence>
<dbReference type="GO" id="GO:0008234">
    <property type="term" value="F:cysteine-type peptidase activity"/>
    <property type="evidence" value="ECO:0007669"/>
    <property type="project" value="UniProtKB-KW"/>
</dbReference>
<keyword evidence="4" id="KW-0788">Thiol protease</keyword>
<organism evidence="6 7">
    <name type="scientific">Paracoccus kondratievae</name>
    <dbReference type="NCBI Taxonomy" id="135740"/>
    <lineage>
        <taxon>Bacteria</taxon>
        <taxon>Pseudomonadati</taxon>
        <taxon>Pseudomonadota</taxon>
        <taxon>Alphaproteobacteria</taxon>
        <taxon>Rhodobacterales</taxon>
        <taxon>Paracoccaceae</taxon>
        <taxon>Paracoccus</taxon>
    </lineage>
</organism>
<keyword evidence="3" id="KW-0378">Hydrolase</keyword>
<evidence type="ECO:0000256" key="1">
    <source>
        <dbReference type="ARBA" id="ARBA00007074"/>
    </source>
</evidence>
<gene>
    <name evidence="6" type="ORF">GCM10017635_37730</name>
</gene>
<sequence length="282" mass="29913">MTAPDRRLTPATERVALETLRGTLQRPNYTAGEPARLAVPVADLCRAPQGARDRQLNFGADLTVIERQGDWAFVQATSDSYCGWVQAAGLGPQHPEITHRLSAPASHAYTGPDLKTPETMHLSLGARLSVTGIKDGFARLAQGGWVPVQHISDRPEADPAAVAGRLLGTPYLWGGNSRCGIDCSGLAQAALSACAIPCPGDSDLQRKAFPEIGDEIRRNDLLFWPGHVALALDSQRIIHATAYAMAVIIEPIAEAVARIDTAGNGPFLGAHRPPPPGGATYP</sequence>
<keyword evidence="2" id="KW-0645">Protease</keyword>
<dbReference type="InterPro" id="IPR051794">
    <property type="entry name" value="PG_Endopeptidase_C40"/>
</dbReference>
<dbReference type="SUPFAM" id="SSF54001">
    <property type="entry name" value="Cysteine proteinases"/>
    <property type="match status" value="1"/>
</dbReference>
<protein>
    <recommendedName>
        <fullName evidence="5">NlpC/P60 domain-containing protein</fullName>
    </recommendedName>
</protein>
<dbReference type="InterPro" id="IPR038765">
    <property type="entry name" value="Papain-like_cys_pep_sf"/>
</dbReference>
<evidence type="ECO:0000256" key="2">
    <source>
        <dbReference type="ARBA" id="ARBA00022670"/>
    </source>
</evidence>
<evidence type="ECO:0000256" key="4">
    <source>
        <dbReference type="ARBA" id="ARBA00022807"/>
    </source>
</evidence>
<reference evidence="6" key="2">
    <citation type="submission" date="2023-01" db="EMBL/GenBank/DDBJ databases">
        <authorList>
            <person name="Sun Q."/>
            <person name="Evtushenko L."/>
        </authorList>
    </citation>
    <scope>NUCLEOTIDE SEQUENCE</scope>
    <source>
        <strain evidence="6">VKM B-2222</strain>
    </source>
</reference>
<feature type="domain" description="NlpC/P60" evidence="5">
    <location>
        <begin position="152"/>
        <end position="274"/>
    </location>
</feature>
<comment type="caution">
    <text evidence="6">The sequence shown here is derived from an EMBL/GenBank/DDBJ whole genome shotgun (WGS) entry which is preliminary data.</text>
</comment>
<dbReference type="Pfam" id="PF00877">
    <property type="entry name" value="NLPC_P60"/>
    <property type="match status" value="1"/>
</dbReference>
<comment type="similarity">
    <text evidence="1">Belongs to the peptidase C40 family.</text>
</comment>
<dbReference type="RefSeq" id="WP_271180386.1">
    <property type="nucleotide sequence ID" value="NZ_BSFH01000099.1"/>
</dbReference>
<dbReference type="PANTHER" id="PTHR47359:SF3">
    <property type="entry name" value="NLP_P60 DOMAIN-CONTAINING PROTEIN-RELATED"/>
    <property type="match status" value="1"/>
</dbReference>
<keyword evidence="7" id="KW-1185">Reference proteome</keyword>
<dbReference type="Gene3D" id="3.90.1720.10">
    <property type="entry name" value="endopeptidase domain like (from Nostoc punctiforme)"/>
    <property type="match status" value="1"/>
</dbReference>
<evidence type="ECO:0000313" key="7">
    <source>
        <dbReference type="Proteomes" id="UP001143349"/>
    </source>
</evidence>
<name>A0AAD3P189_9RHOB</name>
<reference evidence="6" key="1">
    <citation type="journal article" date="2014" name="Int. J. Syst. Evol. Microbiol.">
        <title>Complete genome sequence of Corynebacterium casei LMG S-19264T (=DSM 44701T), isolated from a smear-ripened cheese.</title>
        <authorList>
            <consortium name="US DOE Joint Genome Institute (JGI-PGF)"/>
            <person name="Walter F."/>
            <person name="Albersmeier A."/>
            <person name="Kalinowski J."/>
            <person name="Ruckert C."/>
        </authorList>
    </citation>
    <scope>NUCLEOTIDE SEQUENCE</scope>
    <source>
        <strain evidence="6">VKM B-2222</strain>
    </source>
</reference>
<evidence type="ECO:0000256" key="3">
    <source>
        <dbReference type="ARBA" id="ARBA00022801"/>
    </source>
</evidence>
<dbReference type="AlphaFoldDB" id="A0AAD3P189"/>
<dbReference type="GO" id="GO:0006508">
    <property type="term" value="P:proteolysis"/>
    <property type="evidence" value="ECO:0007669"/>
    <property type="project" value="UniProtKB-KW"/>
</dbReference>
<dbReference type="InterPro" id="IPR000064">
    <property type="entry name" value="NLP_P60_dom"/>
</dbReference>
<dbReference type="Pfam" id="PF18348">
    <property type="entry name" value="SH3_16"/>
    <property type="match status" value="1"/>
</dbReference>
<dbReference type="PANTHER" id="PTHR47359">
    <property type="entry name" value="PEPTIDOGLYCAN DL-ENDOPEPTIDASE CWLO"/>
    <property type="match status" value="1"/>
</dbReference>
<dbReference type="EMBL" id="BSFH01000099">
    <property type="protein sequence ID" value="GLK66296.1"/>
    <property type="molecule type" value="Genomic_DNA"/>
</dbReference>
<dbReference type="InterPro" id="IPR041382">
    <property type="entry name" value="SH3_16"/>
</dbReference>
<evidence type="ECO:0000313" key="6">
    <source>
        <dbReference type="EMBL" id="GLK66296.1"/>
    </source>
</evidence>
<proteinExistence type="inferred from homology"/>
<dbReference type="Proteomes" id="UP001143349">
    <property type="component" value="Unassembled WGS sequence"/>
</dbReference>
<accession>A0AAD3P189</accession>
<dbReference type="PROSITE" id="PS51935">
    <property type="entry name" value="NLPC_P60"/>
    <property type="match status" value="1"/>
</dbReference>